<dbReference type="EMBL" id="FNDQ01000007">
    <property type="protein sequence ID" value="SDH58144.1"/>
    <property type="molecule type" value="Genomic_DNA"/>
</dbReference>
<evidence type="ECO:0000313" key="2">
    <source>
        <dbReference type="Proteomes" id="UP000243588"/>
    </source>
</evidence>
<reference evidence="2" key="1">
    <citation type="submission" date="2016-10" db="EMBL/GenBank/DDBJ databases">
        <authorList>
            <person name="Varghese N."/>
            <person name="Submissions S."/>
        </authorList>
    </citation>
    <scope>NUCLEOTIDE SEQUENCE [LARGE SCALE GENOMIC DNA]</scope>
    <source>
        <strain evidence="2">DSM 23313</strain>
    </source>
</reference>
<accession>A0A1G8DKE7</accession>
<protein>
    <submittedName>
        <fullName evidence="1">Uncharacterized protein</fullName>
    </submittedName>
</protein>
<dbReference type="RefSeq" id="WP_090407270.1">
    <property type="nucleotide sequence ID" value="NZ_FNDQ01000007.1"/>
</dbReference>
<keyword evidence="2" id="KW-1185">Reference proteome</keyword>
<sequence>MSACIIEDSRKIHVFEENGRKLTLNNPDQVVSKRVAVDGCEIKEGIRCDFMLIVDSKDLEIFIELKGTDVKHGIDQIIETKRQLGSKGNSKAYIVCSSSPKKDTDKQNIQMKARRANVKLDIATNKKIDNY</sequence>
<dbReference type="AlphaFoldDB" id="A0A1G8DKE7"/>
<dbReference type="Proteomes" id="UP000243588">
    <property type="component" value="Unassembled WGS sequence"/>
</dbReference>
<gene>
    <name evidence="1" type="ORF">SAMN05421818_10768</name>
</gene>
<proteinExistence type="predicted"/>
<organism evidence="1 2">
    <name type="scientific">Myroides phaeus</name>
    <dbReference type="NCBI Taxonomy" id="702745"/>
    <lineage>
        <taxon>Bacteria</taxon>
        <taxon>Pseudomonadati</taxon>
        <taxon>Bacteroidota</taxon>
        <taxon>Flavobacteriia</taxon>
        <taxon>Flavobacteriales</taxon>
        <taxon>Flavobacteriaceae</taxon>
        <taxon>Myroides</taxon>
    </lineage>
</organism>
<dbReference type="STRING" id="702745.SAMN05421818_10768"/>
<name>A0A1G8DKE7_9FLAO</name>
<evidence type="ECO:0000313" key="1">
    <source>
        <dbReference type="EMBL" id="SDH58144.1"/>
    </source>
</evidence>